<dbReference type="InterPro" id="IPR025944">
    <property type="entry name" value="Sigma_54_int_dom_CS"/>
</dbReference>
<dbReference type="PANTHER" id="PTHR32071">
    <property type="entry name" value="TRANSCRIPTIONAL REGULATORY PROTEIN"/>
    <property type="match status" value="1"/>
</dbReference>
<evidence type="ECO:0000256" key="1">
    <source>
        <dbReference type="ARBA" id="ARBA00022553"/>
    </source>
</evidence>
<dbReference type="AlphaFoldDB" id="A0A8J6TLN0"/>
<name>A0A8J6TLN0_9BACT</name>
<dbReference type="Gene3D" id="1.10.10.60">
    <property type="entry name" value="Homeodomain-like"/>
    <property type="match status" value="1"/>
</dbReference>
<dbReference type="InterPro" id="IPR058031">
    <property type="entry name" value="AAA_lid_NorR"/>
</dbReference>
<dbReference type="Gene3D" id="3.40.50.300">
    <property type="entry name" value="P-loop containing nucleotide triphosphate hydrolases"/>
    <property type="match status" value="1"/>
</dbReference>
<dbReference type="InterPro" id="IPR002197">
    <property type="entry name" value="HTH_Fis"/>
</dbReference>
<dbReference type="Gene3D" id="1.10.8.60">
    <property type="match status" value="1"/>
</dbReference>
<dbReference type="GO" id="GO:0005524">
    <property type="term" value="F:ATP binding"/>
    <property type="evidence" value="ECO:0007669"/>
    <property type="project" value="UniProtKB-KW"/>
</dbReference>
<evidence type="ECO:0000259" key="9">
    <source>
        <dbReference type="PROSITE" id="PS50045"/>
    </source>
</evidence>
<dbReference type="InterPro" id="IPR011006">
    <property type="entry name" value="CheY-like_superfamily"/>
</dbReference>
<gene>
    <name evidence="11" type="ORF">H8E23_05500</name>
</gene>
<evidence type="ECO:0000256" key="6">
    <source>
        <dbReference type="ARBA" id="ARBA00023125"/>
    </source>
</evidence>
<evidence type="ECO:0000256" key="5">
    <source>
        <dbReference type="ARBA" id="ARBA00023015"/>
    </source>
</evidence>
<evidence type="ECO:0000256" key="3">
    <source>
        <dbReference type="ARBA" id="ARBA00022840"/>
    </source>
</evidence>
<dbReference type="PROSITE" id="PS00675">
    <property type="entry name" value="SIGMA54_INTERACT_1"/>
    <property type="match status" value="1"/>
</dbReference>
<evidence type="ECO:0000256" key="7">
    <source>
        <dbReference type="ARBA" id="ARBA00023163"/>
    </source>
</evidence>
<dbReference type="GO" id="GO:0043565">
    <property type="term" value="F:sequence-specific DNA binding"/>
    <property type="evidence" value="ECO:0007669"/>
    <property type="project" value="InterPro"/>
</dbReference>
<feature type="modified residue" description="4-aspartylphosphate" evidence="8">
    <location>
        <position position="56"/>
    </location>
</feature>
<feature type="domain" description="Response regulatory" evidence="10">
    <location>
        <begin position="7"/>
        <end position="121"/>
    </location>
</feature>
<dbReference type="InterPro" id="IPR002078">
    <property type="entry name" value="Sigma_54_int"/>
</dbReference>
<dbReference type="Proteomes" id="UP000603434">
    <property type="component" value="Unassembled WGS sequence"/>
</dbReference>
<dbReference type="FunFam" id="3.40.50.300:FF:000006">
    <property type="entry name" value="DNA-binding transcriptional regulator NtrC"/>
    <property type="match status" value="1"/>
</dbReference>
<dbReference type="PROSITE" id="PS00676">
    <property type="entry name" value="SIGMA54_INTERACT_2"/>
    <property type="match status" value="1"/>
</dbReference>
<evidence type="ECO:0000256" key="4">
    <source>
        <dbReference type="ARBA" id="ARBA00023012"/>
    </source>
</evidence>
<dbReference type="FunFam" id="3.40.50.2300:FF:000018">
    <property type="entry name" value="DNA-binding transcriptional regulator NtrC"/>
    <property type="match status" value="1"/>
</dbReference>
<evidence type="ECO:0000259" key="10">
    <source>
        <dbReference type="PROSITE" id="PS50110"/>
    </source>
</evidence>
<dbReference type="PROSITE" id="PS50110">
    <property type="entry name" value="RESPONSE_REGULATORY"/>
    <property type="match status" value="1"/>
</dbReference>
<dbReference type="Pfam" id="PF02954">
    <property type="entry name" value="HTH_8"/>
    <property type="match status" value="1"/>
</dbReference>
<dbReference type="Gene3D" id="3.40.50.2300">
    <property type="match status" value="1"/>
</dbReference>
<dbReference type="GO" id="GO:0000160">
    <property type="term" value="P:phosphorelay signal transduction system"/>
    <property type="evidence" value="ECO:0007669"/>
    <property type="project" value="UniProtKB-KW"/>
</dbReference>
<dbReference type="InterPro" id="IPR003593">
    <property type="entry name" value="AAA+_ATPase"/>
</dbReference>
<dbReference type="PRINTS" id="PR01590">
    <property type="entry name" value="HTHFIS"/>
</dbReference>
<keyword evidence="4" id="KW-0902">Two-component regulatory system</keyword>
<keyword evidence="5" id="KW-0805">Transcription regulation</keyword>
<evidence type="ECO:0000313" key="12">
    <source>
        <dbReference type="Proteomes" id="UP000603434"/>
    </source>
</evidence>
<evidence type="ECO:0000256" key="2">
    <source>
        <dbReference type="ARBA" id="ARBA00022741"/>
    </source>
</evidence>
<dbReference type="PANTHER" id="PTHR32071:SF113">
    <property type="entry name" value="ALGINATE BIOSYNTHESIS TRANSCRIPTIONAL REGULATORY PROTEIN ALGB"/>
    <property type="match status" value="1"/>
</dbReference>
<dbReference type="PROSITE" id="PS50045">
    <property type="entry name" value="SIGMA54_INTERACT_4"/>
    <property type="match status" value="1"/>
</dbReference>
<dbReference type="SUPFAM" id="SSF52172">
    <property type="entry name" value="CheY-like"/>
    <property type="match status" value="1"/>
</dbReference>
<dbReference type="Pfam" id="PF25601">
    <property type="entry name" value="AAA_lid_14"/>
    <property type="match status" value="1"/>
</dbReference>
<dbReference type="InterPro" id="IPR001789">
    <property type="entry name" value="Sig_transdc_resp-reg_receiver"/>
</dbReference>
<proteinExistence type="predicted"/>
<organism evidence="11 12">
    <name type="scientific">Candidatus Desulfatibia profunda</name>
    <dbReference type="NCBI Taxonomy" id="2841695"/>
    <lineage>
        <taxon>Bacteria</taxon>
        <taxon>Pseudomonadati</taxon>
        <taxon>Thermodesulfobacteriota</taxon>
        <taxon>Desulfobacteria</taxon>
        <taxon>Desulfobacterales</taxon>
        <taxon>Desulfobacterales incertae sedis</taxon>
        <taxon>Candidatus Desulfatibia</taxon>
    </lineage>
</organism>
<dbReference type="EMBL" id="JACNJH010000109">
    <property type="protein sequence ID" value="MBC8360833.1"/>
    <property type="molecule type" value="Genomic_DNA"/>
</dbReference>
<reference evidence="11 12" key="1">
    <citation type="submission" date="2020-08" db="EMBL/GenBank/DDBJ databases">
        <title>Bridging the membrane lipid divide: bacteria of the FCB group superphylum have the potential to synthesize archaeal ether lipids.</title>
        <authorList>
            <person name="Villanueva L."/>
            <person name="Von Meijenfeldt F.A.B."/>
            <person name="Westbye A.B."/>
            <person name="Yadav S."/>
            <person name="Hopmans E.C."/>
            <person name="Dutilh B.E."/>
            <person name="Sinninghe Damste J.S."/>
        </authorList>
    </citation>
    <scope>NUCLEOTIDE SEQUENCE [LARGE SCALE GENOMIC DNA]</scope>
    <source>
        <strain evidence="11">NIOZ-UU30</strain>
    </source>
</reference>
<keyword evidence="7" id="KW-0804">Transcription</keyword>
<comment type="caution">
    <text evidence="11">The sequence shown here is derived from an EMBL/GenBank/DDBJ whole genome shotgun (WGS) entry which is preliminary data.</text>
</comment>
<dbReference type="SMART" id="SM00448">
    <property type="entry name" value="REC"/>
    <property type="match status" value="1"/>
</dbReference>
<dbReference type="PROSITE" id="PS00688">
    <property type="entry name" value="SIGMA54_INTERACT_3"/>
    <property type="match status" value="1"/>
</dbReference>
<feature type="domain" description="Sigma-54 factor interaction" evidence="9">
    <location>
        <begin position="146"/>
        <end position="375"/>
    </location>
</feature>
<protein>
    <submittedName>
        <fullName evidence="11">Sigma-54-dependent Fis family transcriptional regulator</fullName>
    </submittedName>
</protein>
<keyword evidence="3" id="KW-0067">ATP-binding</keyword>
<dbReference type="SUPFAM" id="SSF52540">
    <property type="entry name" value="P-loop containing nucleoside triphosphate hydrolases"/>
    <property type="match status" value="1"/>
</dbReference>
<dbReference type="Pfam" id="PF00072">
    <property type="entry name" value="Response_reg"/>
    <property type="match status" value="1"/>
</dbReference>
<dbReference type="SMART" id="SM00382">
    <property type="entry name" value="AAA"/>
    <property type="match status" value="1"/>
</dbReference>
<accession>A0A8J6TLN0</accession>
<dbReference type="InterPro" id="IPR025662">
    <property type="entry name" value="Sigma_54_int_dom_ATP-bd_1"/>
</dbReference>
<keyword evidence="6" id="KW-0238">DNA-binding</keyword>
<sequence>MSNNTPHILIVDDELSMREVLEHLLSREGYQVSCAESGRRAISMIAKTDFDLLLCDIRLGDMTGLDVLRASKRRNPNTVVIMISAYATTETAVEAMNEGAYDYVPKPFDNEELEVTIAKALKLKTLEHEKEIIDDELKKTLHFGKIIGNSPAMMNVYKMIKQVSKTRTNILITGESGTGKELIARAIHEQSDRRDNPFVVINCSGIPETLMESELFGHRKGAFTGATQDKKGLFEIADKGTVFLDEIGEISPPMQVKLLRAVQERVFKAVGGNEDIAVDIRFISATNKDLEKEVIAGRFREDLFYRLNVIEIKLPPLRERKSDLRLLAQHFLEKYSHEMGKEITKISSYAIDLLNKYDFPGNIRELENLMERSVTLSSTNIILPDSLAISFHKQRWIESIEQRRFDLEEVKNGVVLDDILEEIERAYLKKALEYSGGSKQKAADLLGLRYHTFWHRLNKLGIETRIEP</sequence>
<dbReference type="SUPFAM" id="SSF46689">
    <property type="entry name" value="Homeodomain-like"/>
    <property type="match status" value="1"/>
</dbReference>
<dbReference type="InterPro" id="IPR009057">
    <property type="entry name" value="Homeodomain-like_sf"/>
</dbReference>
<keyword evidence="1 8" id="KW-0597">Phosphoprotein</keyword>
<dbReference type="CDD" id="cd00009">
    <property type="entry name" value="AAA"/>
    <property type="match status" value="1"/>
</dbReference>
<evidence type="ECO:0000313" key="11">
    <source>
        <dbReference type="EMBL" id="MBC8360833.1"/>
    </source>
</evidence>
<keyword evidence="2" id="KW-0547">Nucleotide-binding</keyword>
<dbReference type="Pfam" id="PF00158">
    <property type="entry name" value="Sigma54_activat"/>
    <property type="match status" value="1"/>
</dbReference>
<dbReference type="GO" id="GO:0006355">
    <property type="term" value="P:regulation of DNA-templated transcription"/>
    <property type="evidence" value="ECO:0007669"/>
    <property type="project" value="InterPro"/>
</dbReference>
<dbReference type="InterPro" id="IPR025943">
    <property type="entry name" value="Sigma_54_int_dom_ATP-bd_2"/>
</dbReference>
<dbReference type="InterPro" id="IPR027417">
    <property type="entry name" value="P-loop_NTPase"/>
</dbReference>
<evidence type="ECO:0000256" key="8">
    <source>
        <dbReference type="PROSITE-ProRule" id="PRU00169"/>
    </source>
</evidence>